<protein>
    <submittedName>
        <fullName evidence="1">Uncharacterized protein</fullName>
    </submittedName>
</protein>
<keyword evidence="2" id="KW-1185">Reference proteome</keyword>
<evidence type="ECO:0000313" key="2">
    <source>
        <dbReference type="Proteomes" id="UP000683360"/>
    </source>
</evidence>
<dbReference type="OrthoDB" id="8065943at2759"/>
<comment type="caution">
    <text evidence="1">The sequence shown here is derived from an EMBL/GenBank/DDBJ whole genome shotgun (WGS) entry which is preliminary data.</text>
</comment>
<gene>
    <name evidence="1" type="ORF">MEDL_50374</name>
</gene>
<reference evidence="1" key="1">
    <citation type="submission" date="2021-03" db="EMBL/GenBank/DDBJ databases">
        <authorList>
            <person name="Bekaert M."/>
        </authorList>
    </citation>
    <scope>NUCLEOTIDE SEQUENCE</scope>
</reference>
<accession>A0A8S3U207</accession>
<proteinExistence type="predicted"/>
<dbReference type="AlphaFoldDB" id="A0A8S3U207"/>
<evidence type="ECO:0000313" key="1">
    <source>
        <dbReference type="EMBL" id="CAG2237949.1"/>
    </source>
</evidence>
<dbReference type="Proteomes" id="UP000683360">
    <property type="component" value="Unassembled WGS sequence"/>
</dbReference>
<name>A0A8S3U207_MYTED</name>
<organism evidence="1 2">
    <name type="scientific">Mytilus edulis</name>
    <name type="common">Blue mussel</name>
    <dbReference type="NCBI Taxonomy" id="6550"/>
    <lineage>
        <taxon>Eukaryota</taxon>
        <taxon>Metazoa</taxon>
        <taxon>Spiralia</taxon>
        <taxon>Lophotrochozoa</taxon>
        <taxon>Mollusca</taxon>
        <taxon>Bivalvia</taxon>
        <taxon>Autobranchia</taxon>
        <taxon>Pteriomorphia</taxon>
        <taxon>Mytilida</taxon>
        <taxon>Mytiloidea</taxon>
        <taxon>Mytilidae</taxon>
        <taxon>Mytilinae</taxon>
        <taxon>Mytilus</taxon>
    </lineage>
</organism>
<sequence length="242" mass="27206">MNFCQGCNDTVAGPDACISKLKSMAAALDMIRWCQHTRKAVSAIQKPSKLANESSSEIPGVVLGVSTITITVDHKEQPNSSAGRKVLALVDSGSEVTILKDTIFDTLEPNPYVIRRPPFGKREKTCVQSLTARKCPVKNCPVVVDRRDVKRHCLEEHHSEIFQTYHSKRLLNDSRFHQHRAYVVMLIAKWLTGQERVTSKHLVNFLNGKSLCPVLHMLQGYRCKSIVQFVKRWGGQIISDIV</sequence>
<dbReference type="EMBL" id="CAJPWZ010002409">
    <property type="protein sequence ID" value="CAG2237949.1"/>
    <property type="molecule type" value="Genomic_DNA"/>
</dbReference>